<reference evidence="3" key="1">
    <citation type="submission" date="2016-11" db="EMBL/GenBank/DDBJ databases">
        <authorList>
            <person name="Varghese N."/>
            <person name="Submissions S."/>
        </authorList>
    </citation>
    <scope>NUCLEOTIDE SEQUENCE [LARGE SCALE GENOMIC DNA]</scope>
    <source>
        <strain evidence="3">DSM 17957</strain>
    </source>
</reference>
<dbReference type="AlphaFoldDB" id="A0A1M6MUJ3"/>
<keyword evidence="3" id="KW-1185">Reference proteome</keyword>
<evidence type="ECO:0000256" key="1">
    <source>
        <dbReference type="SAM" id="Coils"/>
    </source>
</evidence>
<protein>
    <recommendedName>
        <fullName evidence="4">Transposase C of IS166 homeodomain-containing protein</fullName>
    </recommendedName>
</protein>
<organism evidence="2 3">
    <name type="scientific">Geosporobacter subterraneus DSM 17957</name>
    <dbReference type="NCBI Taxonomy" id="1121919"/>
    <lineage>
        <taxon>Bacteria</taxon>
        <taxon>Bacillati</taxon>
        <taxon>Bacillota</taxon>
        <taxon>Clostridia</taxon>
        <taxon>Peptostreptococcales</taxon>
        <taxon>Thermotaleaceae</taxon>
        <taxon>Geosporobacter</taxon>
    </lineage>
</organism>
<gene>
    <name evidence="2" type="ORF">SAMN02745975_03101</name>
</gene>
<proteinExistence type="predicted"/>
<sequence>MANTVQIKELQLNRESKNLKNEIEKLQHELEIANAKIKWYEEQLKLNAVKKYGKSSDRVDEGRSHFLMKRKLLQGQK</sequence>
<dbReference type="STRING" id="1121919.SAMN02745975_03101"/>
<evidence type="ECO:0000313" key="3">
    <source>
        <dbReference type="Proteomes" id="UP000184536"/>
    </source>
</evidence>
<dbReference type="Proteomes" id="UP000184536">
    <property type="component" value="Unassembled WGS sequence"/>
</dbReference>
<dbReference type="RefSeq" id="WP_110942140.1">
    <property type="nucleotide sequence ID" value="NZ_FQZV01000048.1"/>
</dbReference>
<evidence type="ECO:0000313" key="2">
    <source>
        <dbReference type="EMBL" id="SHJ87086.1"/>
    </source>
</evidence>
<keyword evidence="1" id="KW-0175">Coiled coil</keyword>
<feature type="coiled-coil region" evidence="1">
    <location>
        <begin position="2"/>
        <end position="43"/>
    </location>
</feature>
<name>A0A1M6MUJ3_9FIRM</name>
<evidence type="ECO:0008006" key="4">
    <source>
        <dbReference type="Google" id="ProtNLM"/>
    </source>
</evidence>
<dbReference type="EMBL" id="FQZV01000048">
    <property type="protein sequence ID" value="SHJ87086.1"/>
    <property type="molecule type" value="Genomic_DNA"/>
</dbReference>
<accession>A0A1M6MUJ3</accession>